<dbReference type="PATRIC" id="fig|92706.3.peg.2640"/>
<sequence length="506" mass="53331">MSKPEGNLGGALSNTDRLNKGFARGRDPLEAENVYWEYRNNGVWIRINTDNNFQVTTADGLTSLTVTDTAVDQSGARLCAVATNASGTTMSREAVLTVRSATEIPDDGLSIDDVVLRWGISEEVQSRPLFGDSNYLSAGVSDGSALTYESTDRDVRIIHNDGTTNTEPDYASRAAHISDATVDQLVEFGGGKAAINPDGSATVDWEGSFSINFYDGLVPFTITNPHLEISVAGTGVLTGDLTGYAVEMSNPNEKTPLTDLYDDVTIATFGGVDLDPEGVVTINSDHDGVIVDVPLDATPQVTSGAGWGAWPQGFLDFHFDTNLSSYWYSSDGAGDPKKAPMSFNVDFTNASRSGEQPIAPQASDLNAGNQGSLVVPSEAEAGQEITIGGLPAGEDVDVVLFPTTFSFDRMTVGADGTVTITIPSRRGGENQLAVYEAGKTGSANILGWSTLTIAGEIPVVPEDPKTPVATGSTLGSVLDSFFKVFSRIFGGLSALFAQWFGGLLSS</sequence>
<protein>
    <recommendedName>
        <fullName evidence="3">Htaa domain-containing protein</fullName>
    </recommendedName>
</protein>
<accession>A0A0F6Z6M6</accession>
<dbReference type="AlphaFoldDB" id="A0A0F6Z6M6"/>
<reference evidence="1 2" key="1">
    <citation type="submission" date="2015-04" db="EMBL/GenBank/DDBJ databases">
        <title>Complete Genome Sequence of Brevibacterium flavum ATCC 15168.</title>
        <authorList>
            <person name="Ahn J."/>
            <person name="Park G."/>
            <person name="Jeon W."/>
            <person name="Jang Y."/>
            <person name="Jang M."/>
            <person name="Lee H."/>
            <person name="Lee H."/>
        </authorList>
    </citation>
    <scope>NUCLEOTIDE SEQUENCE [LARGE SCALE GENOMIC DNA]</scope>
    <source>
        <strain evidence="1 2">ATCC 15168</strain>
    </source>
</reference>
<dbReference type="Proteomes" id="UP000034037">
    <property type="component" value="Chromosome"/>
</dbReference>
<dbReference type="EMBL" id="CP011309">
    <property type="protein sequence ID" value="AKF28310.1"/>
    <property type="molecule type" value="Genomic_DNA"/>
</dbReference>
<dbReference type="RefSeq" id="WP_003860312.1">
    <property type="nucleotide sequence ID" value="NZ_CP011309.1"/>
</dbReference>
<dbReference type="HOGENOM" id="CLU_548267_0_0_11"/>
<evidence type="ECO:0000313" key="1">
    <source>
        <dbReference type="EMBL" id="AKF28310.1"/>
    </source>
</evidence>
<proteinExistence type="predicted"/>
<evidence type="ECO:0000313" key="2">
    <source>
        <dbReference type="Proteomes" id="UP000034037"/>
    </source>
</evidence>
<gene>
    <name evidence="1" type="ORF">YH66_12595</name>
</gene>
<name>A0A0F6Z6M6_9CORY</name>
<evidence type="ECO:0008006" key="3">
    <source>
        <dbReference type="Google" id="ProtNLM"/>
    </source>
</evidence>
<organism evidence="1 2">
    <name type="scientific">[Brevibacterium] flavum</name>
    <dbReference type="NCBI Taxonomy" id="92706"/>
    <lineage>
        <taxon>Bacteria</taxon>
        <taxon>Bacillati</taxon>
        <taxon>Actinomycetota</taxon>
        <taxon>Actinomycetes</taxon>
        <taxon>Mycobacteriales</taxon>
        <taxon>Corynebacteriaceae</taxon>
        <taxon>Corynebacterium</taxon>
    </lineage>
</organism>
<keyword evidence="2" id="KW-1185">Reference proteome</keyword>